<dbReference type="AlphaFoldDB" id="A0AAD5KHR9"/>
<reference evidence="1" key="2">
    <citation type="submission" date="2023-02" db="EMBL/GenBank/DDBJ databases">
        <authorList>
            <consortium name="DOE Joint Genome Institute"/>
            <person name="Mondo S.J."/>
            <person name="Chang Y."/>
            <person name="Wang Y."/>
            <person name="Ahrendt S."/>
            <person name="Andreopoulos W."/>
            <person name="Barry K."/>
            <person name="Beard J."/>
            <person name="Benny G.L."/>
            <person name="Blankenship S."/>
            <person name="Bonito G."/>
            <person name="Cuomo C."/>
            <person name="Desiro A."/>
            <person name="Gervers K.A."/>
            <person name="Hundley H."/>
            <person name="Kuo A."/>
            <person name="LaButti K."/>
            <person name="Lang B.F."/>
            <person name="Lipzen A."/>
            <person name="O'Donnell K."/>
            <person name="Pangilinan J."/>
            <person name="Reynolds N."/>
            <person name="Sandor L."/>
            <person name="Smith M.W."/>
            <person name="Tsang A."/>
            <person name="Grigoriev I.V."/>
            <person name="Stajich J.E."/>
            <person name="Spatafora J.W."/>
        </authorList>
    </citation>
    <scope>NUCLEOTIDE SEQUENCE</scope>
    <source>
        <strain evidence="1">RSA 2281</strain>
    </source>
</reference>
<evidence type="ECO:0000313" key="1">
    <source>
        <dbReference type="EMBL" id="KAI9271551.1"/>
    </source>
</evidence>
<organism evidence="1 2">
    <name type="scientific">Phascolomyces articulosus</name>
    <dbReference type="NCBI Taxonomy" id="60185"/>
    <lineage>
        <taxon>Eukaryota</taxon>
        <taxon>Fungi</taxon>
        <taxon>Fungi incertae sedis</taxon>
        <taxon>Mucoromycota</taxon>
        <taxon>Mucoromycotina</taxon>
        <taxon>Mucoromycetes</taxon>
        <taxon>Mucorales</taxon>
        <taxon>Lichtheimiaceae</taxon>
        <taxon>Phascolomyces</taxon>
    </lineage>
</organism>
<proteinExistence type="predicted"/>
<evidence type="ECO:0000313" key="2">
    <source>
        <dbReference type="Proteomes" id="UP001209540"/>
    </source>
</evidence>
<protein>
    <submittedName>
        <fullName evidence="1">Uncharacterized protein</fullName>
    </submittedName>
</protein>
<sequence length="70" mass="7981">MSEIRTSLAGIKSGLGKSLGIILCGFTRLAYVLHSPSIREYCVVSYVIYIIYIKKKQMVLLEKLQESIQW</sequence>
<reference evidence="1" key="1">
    <citation type="journal article" date="2022" name="IScience">
        <title>Evolution of zygomycete secretomes and the origins of terrestrial fungal ecologies.</title>
        <authorList>
            <person name="Chang Y."/>
            <person name="Wang Y."/>
            <person name="Mondo S."/>
            <person name="Ahrendt S."/>
            <person name="Andreopoulos W."/>
            <person name="Barry K."/>
            <person name="Beard J."/>
            <person name="Benny G.L."/>
            <person name="Blankenship S."/>
            <person name="Bonito G."/>
            <person name="Cuomo C."/>
            <person name="Desiro A."/>
            <person name="Gervers K.A."/>
            <person name="Hundley H."/>
            <person name="Kuo A."/>
            <person name="LaButti K."/>
            <person name="Lang B.F."/>
            <person name="Lipzen A."/>
            <person name="O'Donnell K."/>
            <person name="Pangilinan J."/>
            <person name="Reynolds N."/>
            <person name="Sandor L."/>
            <person name="Smith M.E."/>
            <person name="Tsang A."/>
            <person name="Grigoriev I.V."/>
            <person name="Stajich J.E."/>
            <person name="Spatafora J.W."/>
        </authorList>
    </citation>
    <scope>NUCLEOTIDE SEQUENCE</scope>
    <source>
        <strain evidence="1">RSA 2281</strain>
    </source>
</reference>
<dbReference type="EMBL" id="JAIXMP010000006">
    <property type="protein sequence ID" value="KAI9271551.1"/>
    <property type="molecule type" value="Genomic_DNA"/>
</dbReference>
<dbReference type="Proteomes" id="UP001209540">
    <property type="component" value="Unassembled WGS sequence"/>
</dbReference>
<comment type="caution">
    <text evidence="1">The sequence shown here is derived from an EMBL/GenBank/DDBJ whole genome shotgun (WGS) entry which is preliminary data.</text>
</comment>
<keyword evidence="2" id="KW-1185">Reference proteome</keyword>
<name>A0AAD5KHR9_9FUNG</name>
<accession>A0AAD5KHR9</accession>
<gene>
    <name evidence="1" type="ORF">BDA99DRAFT_500367</name>
</gene>